<feature type="region of interest" description="Disordered" evidence="1">
    <location>
        <begin position="1"/>
        <end position="44"/>
    </location>
</feature>
<dbReference type="Proteomes" id="UP000283210">
    <property type="component" value="Chromosome 5"/>
</dbReference>
<dbReference type="EMBL" id="CM012441">
    <property type="protein sequence ID" value="RVE73356.1"/>
    <property type="molecule type" value="Genomic_DNA"/>
</dbReference>
<accession>A0A3S2PE91</accession>
<protein>
    <submittedName>
        <fullName evidence="2">Uncharacterized protein</fullName>
    </submittedName>
</protein>
<reference evidence="2 3" key="2">
    <citation type="submission" date="2019-01" db="EMBL/GenBank/DDBJ databases">
        <title>A chromosome length genome reference of the Java medaka (oryzias javanicus).</title>
        <authorList>
            <person name="Herpin A."/>
            <person name="Takehana Y."/>
            <person name="Naruse K."/>
            <person name="Ansai S."/>
            <person name="Kawaguchi M."/>
        </authorList>
    </citation>
    <scope>NUCLEOTIDE SEQUENCE [LARGE SCALE GENOMIC DNA]</scope>
    <source>
        <strain evidence="2">RS831</strain>
        <tissue evidence="2">Whole body</tissue>
    </source>
</reference>
<reference evidence="2 3" key="1">
    <citation type="submission" date="2018-11" db="EMBL/GenBank/DDBJ databases">
        <authorList>
            <person name="Lopez-Roques C."/>
            <person name="Donnadieu C."/>
            <person name="Bouchez O."/>
            <person name="Klopp C."/>
            <person name="Cabau C."/>
            <person name="Zahm M."/>
        </authorList>
    </citation>
    <scope>NUCLEOTIDE SEQUENCE [LARGE SCALE GENOMIC DNA]</scope>
    <source>
        <strain evidence="2">RS831</strain>
        <tissue evidence="2">Whole body</tissue>
    </source>
</reference>
<gene>
    <name evidence="2" type="ORF">OJAV_G00049450</name>
</gene>
<keyword evidence="3" id="KW-1185">Reference proteome</keyword>
<sequence>MELSSQSDRRRRVYQAEAPPTGSRAEETRARALQSSSHLTDPRQERLLRLYRPPAGSDQLRGVSRQTIRTDRHVGAAAGAARLLLLKSFWQRTRSGRGDPDQQAALKLTR</sequence>
<evidence type="ECO:0000313" key="2">
    <source>
        <dbReference type="EMBL" id="RVE73356.1"/>
    </source>
</evidence>
<name>A0A3S2PE91_ORYJA</name>
<proteinExistence type="predicted"/>
<organism evidence="2 3">
    <name type="scientific">Oryzias javanicus</name>
    <name type="common">Javanese ricefish</name>
    <name type="synonym">Aplocheilus javanicus</name>
    <dbReference type="NCBI Taxonomy" id="123683"/>
    <lineage>
        <taxon>Eukaryota</taxon>
        <taxon>Metazoa</taxon>
        <taxon>Chordata</taxon>
        <taxon>Craniata</taxon>
        <taxon>Vertebrata</taxon>
        <taxon>Euteleostomi</taxon>
        <taxon>Actinopterygii</taxon>
        <taxon>Neopterygii</taxon>
        <taxon>Teleostei</taxon>
        <taxon>Neoteleostei</taxon>
        <taxon>Acanthomorphata</taxon>
        <taxon>Ovalentaria</taxon>
        <taxon>Atherinomorphae</taxon>
        <taxon>Beloniformes</taxon>
        <taxon>Adrianichthyidae</taxon>
        <taxon>Oryziinae</taxon>
        <taxon>Oryzias</taxon>
    </lineage>
</organism>
<dbReference type="AlphaFoldDB" id="A0A3S2PE91"/>
<evidence type="ECO:0000256" key="1">
    <source>
        <dbReference type="SAM" id="MobiDB-lite"/>
    </source>
</evidence>
<evidence type="ECO:0000313" key="3">
    <source>
        <dbReference type="Proteomes" id="UP000283210"/>
    </source>
</evidence>